<evidence type="ECO:0000313" key="2">
    <source>
        <dbReference type="Proteomes" id="UP000015104"/>
    </source>
</evidence>
<dbReference type="AlphaFoldDB" id="T1JQI1"/>
<gene>
    <name evidence="1" type="primary">107369474</name>
</gene>
<dbReference type="STRING" id="32264.T1JQI1"/>
<dbReference type="GO" id="GO:0005739">
    <property type="term" value="C:mitochondrion"/>
    <property type="evidence" value="ECO:0007669"/>
    <property type="project" value="InterPro"/>
</dbReference>
<sequence length="211" mass="24573">MSNIVYIGKPSRYHGKQIFEILTNLKNFGIGRILERRLPNAKYPEKTFCIIKEAYPQMDEKLAFGLVYCEHYYRGARIPGLTEILTTLPDYRLVPKHEEEAYLEIAKNAPVYGKDVPRKVLPQYYKVPPLMAEVINRRKFNDPPCIYIKGLTKQDYGYDSESLTQLKIPYVYKWGQFDSLVYKVADEDAGEKVPSKPRIFIDRLKPKDVAQ</sequence>
<dbReference type="GO" id="GO:0003735">
    <property type="term" value="F:structural constituent of ribosome"/>
    <property type="evidence" value="ECO:0007669"/>
    <property type="project" value="InterPro"/>
</dbReference>
<protein>
    <submittedName>
        <fullName evidence="1">Uncharacterized protein</fullName>
    </submittedName>
</protein>
<dbReference type="HOGENOM" id="CLU_127869_0_0_1"/>
<reference evidence="1" key="2">
    <citation type="submission" date="2015-06" db="UniProtKB">
        <authorList>
            <consortium name="EnsemblMetazoa"/>
        </authorList>
    </citation>
    <scope>IDENTIFICATION</scope>
</reference>
<dbReference type="OMA" id="NPQMKVH"/>
<dbReference type="InterPro" id="IPR032053">
    <property type="entry name" value="Ribosomal_mS34"/>
</dbReference>
<dbReference type="PANTHER" id="PTHR28589">
    <property type="entry name" value="28S RIBOSOMAL PROTEIN S34, MITOCHONDRIAL"/>
    <property type="match status" value="1"/>
</dbReference>
<accession>T1JQI1</accession>
<organism evidence="1 2">
    <name type="scientific">Tetranychus urticae</name>
    <name type="common">Two-spotted spider mite</name>
    <dbReference type="NCBI Taxonomy" id="32264"/>
    <lineage>
        <taxon>Eukaryota</taxon>
        <taxon>Metazoa</taxon>
        <taxon>Ecdysozoa</taxon>
        <taxon>Arthropoda</taxon>
        <taxon>Chelicerata</taxon>
        <taxon>Arachnida</taxon>
        <taxon>Acari</taxon>
        <taxon>Acariformes</taxon>
        <taxon>Trombidiformes</taxon>
        <taxon>Prostigmata</taxon>
        <taxon>Eleutherengona</taxon>
        <taxon>Raphignathae</taxon>
        <taxon>Tetranychoidea</taxon>
        <taxon>Tetranychidae</taxon>
        <taxon>Tetranychus</taxon>
    </lineage>
</organism>
<dbReference type="Proteomes" id="UP000015104">
    <property type="component" value="Unassembled WGS sequence"/>
</dbReference>
<dbReference type="Pfam" id="PF16053">
    <property type="entry name" value="MRP-S34"/>
    <property type="match status" value="1"/>
</dbReference>
<name>T1JQI1_TETUR</name>
<dbReference type="KEGG" id="tut:107369474"/>
<reference evidence="2" key="1">
    <citation type="submission" date="2011-08" db="EMBL/GenBank/DDBJ databases">
        <authorList>
            <person name="Rombauts S."/>
        </authorList>
    </citation>
    <scope>NUCLEOTIDE SEQUENCE</scope>
    <source>
        <strain evidence="2">London</strain>
    </source>
</reference>
<dbReference type="EnsemblMetazoa" id="tetur01g03290.1">
    <property type="protein sequence ID" value="tetur01g03290.1"/>
    <property type="gene ID" value="tetur01g03290"/>
</dbReference>
<evidence type="ECO:0000313" key="1">
    <source>
        <dbReference type="EnsemblMetazoa" id="tetur01g03290.1"/>
    </source>
</evidence>
<proteinExistence type="predicted"/>
<dbReference type="eggNOG" id="ENOG502QSI0">
    <property type="taxonomic scope" value="Eukaryota"/>
</dbReference>
<dbReference type="EMBL" id="CAEY01000437">
    <property type="status" value="NOT_ANNOTATED_CDS"/>
    <property type="molecule type" value="Genomic_DNA"/>
</dbReference>
<dbReference type="OrthoDB" id="16434at2759"/>
<dbReference type="PANTHER" id="PTHR28589:SF1">
    <property type="entry name" value="SMALL RIBOSOMAL SUBUNIT PROTEIN MS34"/>
    <property type="match status" value="1"/>
</dbReference>
<keyword evidence="2" id="KW-1185">Reference proteome</keyword>